<dbReference type="Pfam" id="PF16197">
    <property type="entry name" value="KAsynt_C_assoc"/>
    <property type="match status" value="1"/>
</dbReference>
<dbReference type="GO" id="GO:0071770">
    <property type="term" value="P:DIM/DIP cell wall layer assembly"/>
    <property type="evidence" value="ECO:0007669"/>
    <property type="project" value="TreeGrafter"/>
</dbReference>
<dbReference type="InterPro" id="IPR032821">
    <property type="entry name" value="PKS_assoc"/>
</dbReference>
<dbReference type="InterPro" id="IPR016035">
    <property type="entry name" value="Acyl_Trfase/lysoPLipase"/>
</dbReference>
<dbReference type="InterPro" id="IPR014043">
    <property type="entry name" value="Acyl_transferase_dom"/>
</dbReference>
<evidence type="ECO:0000256" key="4">
    <source>
        <dbReference type="ARBA" id="ARBA00054155"/>
    </source>
</evidence>
<dbReference type="SUPFAM" id="SSF55048">
    <property type="entry name" value="Probable ACP-binding domain of malonyl-CoA ACP transacylase"/>
    <property type="match status" value="1"/>
</dbReference>
<dbReference type="PROSITE" id="PS52004">
    <property type="entry name" value="KS3_2"/>
    <property type="match status" value="1"/>
</dbReference>
<evidence type="ECO:0000256" key="5">
    <source>
        <dbReference type="PROSITE-ProRule" id="PRU01363"/>
    </source>
</evidence>
<dbReference type="InterPro" id="IPR001227">
    <property type="entry name" value="Ac_transferase_dom_sf"/>
</dbReference>
<dbReference type="GO" id="GO:0004315">
    <property type="term" value="F:3-oxoacyl-[acyl-carrier-protein] synthase activity"/>
    <property type="evidence" value="ECO:0007669"/>
    <property type="project" value="InterPro"/>
</dbReference>
<evidence type="ECO:0000256" key="2">
    <source>
        <dbReference type="ARBA" id="ARBA00022553"/>
    </source>
</evidence>
<dbReference type="PROSITE" id="PS50075">
    <property type="entry name" value="CARRIER"/>
    <property type="match status" value="1"/>
</dbReference>
<dbReference type="Gene3D" id="3.40.47.10">
    <property type="match status" value="1"/>
</dbReference>
<feature type="domain" description="Ketosynthase family 3 (KS3)" evidence="7">
    <location>
        <begin position="34"/>
        <end position="459"/>
    </location>
</feature>
<dbReference type="SUPFAM" id="SSF52151">
    <property type="entry name" value="FabD/lysophospholipase-like"/>
    <property type="match status" value="1"/>
</dbReference>
<proteinExistence type="predicted"/>
<accession>A0A097I350</accession>
<dbReference type="PANTHER" id="PTHR43775:SF37">
    <property type="entry name" value="SI:DKEY-61P9.11"/>
    <property type="match status" value="1"/>
</dbReference>
<feature type="region of interest" description="N-terminal hotdog fold" evidence="5">
    <location>
        <begin position="931"/>
        <end position="1059"/>
    </location>
</feature>
<dbReference type="GO" id="GO:0031177">
    <property type="term" value="F:phosphopantetheine binding"/>
    <property type="evidence" value="ECO:0007669"/>
    <property type="project" value="InterPro"/>
</dbReference>
<dbReference type="Pfam" id="PF00550">
    <property type="entry name" value="PP-binding"/>
    <property type="match status" value="1"/>
</dbReference>
<evidence type="ECO:0000256" key="3">
    <source>
        <dbReference type="ARBA" id="ARBA00022679"/>
    </source>
</evidence>
<reference evidence="9" key="1">
    <citation type="journal article" date="2014" name="Chemistry">
        <title>Structure and Biosynthetic Assembly of Gulmirecins, Macrolide Antibiotics from the Predatory Bacterium Pyxidicoccus fallax.</title>
        <authorList>
            <person name="Schieferdecker S."/>
            <person name="Konig S."/>
            <person name="Weigel C."/>
            <person name="Dahse H.M."/>
            <person name="Werz O."/>
            <person name="Nett M."/>
        </authorList>
    </citation>
    <scope>NUCLEOTIDE SEQUENCE</scope>
    <source>
        <strain evidence="9">DSM 28991</strain>
    </source>
</reference>
<dbReference type="CDD" id="cd08955">
    <property type="entry name" value="KR_2_FAS_SDR_x"/>
    <property type="match status" value="1"/>
</dbReference>
<feature type="active site" description="Proton acceptor; for dehydratase activity" evidence="5">
    <location>
        <position position="964"/>
    </location>
</feature>
<evidence type="ECO:0000259" key="7">
    <source>
        <dbReference type="PROSITE" id="PS52004"/>
    </source>
</evidence>
<dbReference type="InterPro" id="IPR016036">
    <property type="entry name" value="Malonyl_transacylase_ACP-bd"/>
</dbReference>
<keyword evidence="2" id="KW-0597">Phosphoprotein</keyword>
<dbReference type="SMART" id="SM00827">
    <property type="entry name" value="PKS_AT"/>
    <property type="match status" value="1"/>
</dbReference>
<dbReference type="InterPro" id="IPR049900">
    <property type="entry name" value="PKS_mFAS_DH"/>
</dbReference>
<dbReference type="SMART" id="SM00826">
    <property type="entry name" value="PKS_DH"/>
    <property type="match status" value="1"/>
</dbReference>
<evidence type="ECO:0000256" key="1">
    <source>
        <dbReference type="ARBA" id="ARBA00022450"/>
    </source>
</evidence>
<dbReference type="Pfam" id="PF00109">
    <property type="entry name" value="ketoacyl-synt"/>
    <property type="match status" value="1"/>
</dbReference>
<feature type="domain" description="Carrier" evidence="6">
    <location>
        <begin position="1733"/>
        <end position="1810"/>
    </location>
</feature>
<feature type="active site" description="Proton donor; for dehydratase activity" evidence="5">
    <location>
        <position position="1135"/>
    </location>
</feature>
<evidence type="ECO:0000313" key="9">
    <source>
        <dbReference type="EMBL" id="AIT55260.1"/>
    </source>
</evidence>
<dbReference type="InterPro" id="IPR013968">
    <property type="entry name" value="PKS_KR"/>
</dbReference>
<keyword evidence="1" id="KW-0596">Phosphopantetheine</keyword>
<name>A0A097I350_9BACT</name>
<dbReference type="GO" id="GO:0005737">
    <property type="term" value="C:cytoplasm"/>
    <property type="evidence" value="ECO:0007669"/>
    <property type="project" value="TreeGrafter"/>
</dbReference>
<dbReference type="SMART" id="SM00822">
    <property type="entry name" value="PKS_KR"/>
    <property type="match status" value="1"/>
</dbReference>
<dbReference type="EMBL" id="KM361622">
    <property type="protein sequence ID" value="AIT55260.1"/>
    <property type="molecule type" value="Genomic_DNA"/>
</dbReference>
<dbReference type="InterPro" id="IPR014031">
    <property type="entry name" value="Ketoacyl_synth_C"/>
</dbReference>
<dbReference type="GO" id="GO:0005886">
    <property type="term" value="C:plasma membrane"/>
    <property type="evidence" value="ECO:0007669"/>
    <property type="project" value="TreeGrafter"/>
</dbReference>
<evidence type="ECO:0000259" key="8">
    <source>
        <dbReference type="PROSITE" id="PS52019"/>
    </source>
</evidence>
<gene>
    <name evidence="9" type="primary">gulC</name>
</gene>
<dbReference type="InterPro" id="IPR016039">
    <property type="entry name" value="Thiolase-like"/>
</dbReference>
<dbReference type="InterPro" id="IPR049551">
    <property type="entry name" value="PKS_DH_C"/>
</dbReference>
<dbReference type="Pfam" id="PF14765">
    <property type="entry name" value="PS-DH"/>
    <property type="match status" value="1"/>
</dbReference>
<dbReference type="Pfam" id="PF08659">
    <property type="entry name" value="KR"/>
    <property type="match status" value="1"/>
</dbReference>
<dbReference type="InterPro" id="IPR050091">
    <property type="entry name" value="PKS_NRPS_Biosynth_Enz"/>
</dbReference>
<dbReference type="InterPro" id="IPR042104">
    <property type="entry name" value="PKS_dehydratase_sf"/>
</dbReference>
<dbReference type="Pfam" id="PF02801">
    <property type="entry name" value="Ketoacyl-synt_C"/>
    <property type="match status" value="1"/>
</dbReference>
<protein>
    <submittedName>
        <fullName evidence="9">GulC</fullName>
    </submittedName>
</protein>
<dbReference type="Gene3D" id="3.40.50.720">
    <property type="entry name" value="NAD(P)-binding Rossmann-like Domain"/>
    <property type="match status" value="1"/>
</dbReference>
<dbReference type="InterPro" id="IPR018201">
    <property type="entry name" value="Ketoacyl_synth_AS"/>
</dbReference>
<dbReference type="Gene3D" id="3.40.366.10">
    <property type="entry name" value="Malonyl-Coenzyme A Acyl Carrier Protein, domain 2"/>
    <property type="match status" value="1"/>
</dbReference>
<dbReference type="InterPro" id="IPR009081">
    <property type="entry name" value="PP-bd_ACP"/>
</dbReference>
<dbReference type="InterPro" id="IPR014030">
    <property type="entry name" value="Ketoacyl_synth_N"/>
</dbReference>
<dbReference type="InterPro" id="IPR020841">
    <property type="entry name" value="PKS_Beta-ketoAc_synthase_dom"/>
</dbReference>
<dbReference type="GO" id="GO:0006633">
    <property type="term" value="P:fatty acid biosynthetic process"/>
    <property type="evidence" value="ECO:0007669"/>
    <property type="project" value="InterPro"/>
</dbReference>
<feature type="domain" description="PKS/mFAS DH" evidence="8">
    <location>
        <begin position="931"/>
        <end position="1224"/>
    </location>
</feature>
<dbReference type="SUPFAM" id="SSF53901">
    <property type="entry name" value="Thiolase-like"/>
    <property type="match status" value="1"/>
</dbReference>
<dbReference type="PROSITE" id="PS52019">
    <property type="entry name" value="PKS_MFAS_DH"/>
    <property type="match status" value="1"/>
</dbReference>
<dbReference type="PROSITE" id="PS00606">
    <property type="entry name" value="KS3_1"/>
    <property type="match status" value="1"/>
</dbReference>
<dbReference type="Gene3D" id="3.30.70.3290">
    <property type="match status" value="1"/>
</dbReference>
<sequence>MTSVDERIKNLSPQKRALLEQRMNAAAASATRDAEPIAIIGIGCRYPGGVKDLKSFAQLLRDGADATGDIPADRWDVEAHYSPDPGTPGKMRTRRGGFLPDVKTFDADFFGISPREAQSMDPQQRLLLEVSYEALEDAGIPTASLSGSTTGVYIGITLAEYADRLPDDPRLIDVYSGTGTYLNVAAGRLSYVYGLQGPCMAVDAACASSLVTVHLAAQALRHRECGLALAGGVSLMLSPETTIYLSQTGALAPDGRCKTFDARANGYGRAEGCGILVLKRLSDALRDKDRIHALIRGTAVSQDGASSGLTVPNGRAQQKVIQSALKDAAVRSEDVSYVEAHGTGTPLGDPIELNALQAVYGQREADWPLHVGSLKTNFGHAEAAAGVGGIIKTVVALQERQIPAHLHFEKLNPLITIDPTRVVIPTRPTPWQTRGERKRLAGVSSFGFSGVIAHAVLEEAPAPEAAVEQPAMPAGERPLHVLPLTAKHPRALSELISAYRHTVGALDAGRLADLGYTASRKRGHHAHRAWFAFRDKEELLQQLEAATRGHELPGAVLQRQARDDVKVVMVFPGQGSQWVGMGQQLMRTSPVFREAIHELDRAMRPWADFSLLEVLGARGGEDPFTRVSIVQPTLFAVQVALARQWEAWGVRPHAVIGHSMGEVAAACVAGALSMEDAAAVICRRSQLVQATSGQGAMALVELSPAEVEAAIAPHGDRVSIAAYNGPSTVLLSGEPAAVDEVLTALQERGAFCRRVKVDYASHCAQMDPLLGRIRSELAHVKPRKGGVPIYSTARGEVIDGSRMDAGYWADNLRRPVLFHAQVKALLADGMSALLEISPHPVLLPSMQKTLDEAGGQQLVLPSLRRDEDEPRSLATSLGALFGLGHPVDFSAFTPRSGRLVETPRYPWQRREFWLTRKASKRRHALGGAEGHPLIGGAFRPAVGPESYYWEFDVDEERLAFIADHRVRGMTVLPGTAYLDLALSAARAAFGDKGFPLSQVSFREALTLLPEQPRRVQLSLVREAEGAFSVCVSSRDAASPATGEWTLHATMRLDVEAPATGGARAEGQVTPPAGAELRDARTHYRLMKEGGLAYGPRFQGLAEVHCGQHEALGRLRALPELGLDGADHVFHPALWDAAHQALAALLGRQDGHASGPSTWIPRGIERVSVSGTVPAREALWVRASARVDADGATARGDLQVLDDAGRVLVETRGLTLLRRDADNLDDVRQWFFRPVLREAPLREEAPADGTWLVLGAPGPLHDRVVAELRGRGLDTVQAFPANSWEEQDAARFHLSPADPEHLRRLMERVSADRPLRGLINLQPYQVARGDAASSAPEGVLSALYMEVLDQARALQGVSRRERPKLVLVSGVSQGAEAEPDLVAAPLQGLGRVIAAELPRLHCVQVQLGGQEPEVEARDLVRELYANDGEDEVVLRGGARHVRRLERLVPGAAPAAPIHADGTYLLTGGLGGLGLAFASWLADRGARHLALVSRRPPSEEARARLDALRARGVEVLVREVDLSREDSVAALFRELDERMPPLRGVLHLAGVLDDATLFQQNEQRLAAVRGPKVTGTRLLHAHTQHRKLDFFVLFSAGATLLGSPGQANYAAVNAFMDAFAPHRQRLGLPALSINWGVWDEVGLAAASAQRGQRLREQGLFPIPPAQGLQAFELALSLAGANVAILPIRLARWLREHPDLAGASLFKELVRGLDDSEAEAEAPILEQLRATVDPHEQRECLRRWVGRQLAAVLRRDPASMQREQNFSAMGVDSLMALEFRNRLERSLHVRLPPTMVFNHPSIEALCGFLEPKLGMGAPSAPAQPEPVPAPAAPVRVDEKDGAALLGALARLKKLTQQQA</sequence>
<dbReference type="Pfam" id="PF21089">
    <property type="entry name" value="PKS_DH_N"/>
    <property type="match status" value="1"/>
</dbReference>
<dbReference type="SUPFAM" id="SSF51735">
    <property type="entry name" value="NAD(P)-binding Rossmann-fold domains"/>
    <property type="match status" value="2"/>
</dbReference>
<dbReference type="SUPFAM" id="SSF47336">
    <property type="entry name" value="ACP-like"/>
    <property type="match status" value="1"/>
</dbReference>
<feature type="region of interest" description="C-terminal hotdog fold" evidence="5">
    <location>
        <begin position="1074"/>
        <end position="1224"/>
    </location>
</feature>
<organism evidence="9">
    <name type="scientific">Pyxidicoccus fallax</name>
    <dbReference type="NCBI Taxonomy" id="394095"/>
    <lineage>
        <taxon>Bacteria</taxon>
        <taxon>Pseudomonadati</taxon>
        <taxon>Myxococcota</taxon>
        <taxon>Myxococcia</taxon>
        <taxon>Myxococcales</taxon>
        <taxon>Cystobacterineae</taxon>
        <taxon>Myxococcaceae</taxon>
        <taxon>Pyxidicoccus</taxon>
    </lineage>
</organism>
<dbReference type="FunFam" id="3.40.47.10:FF:000019">
    <property type="entry name" value="Polyketide synthase type I"/>
    <property type="match status" value="1"/>
</dbReference>
<dbReference type="InterPro" id="IPR020806">
    <property type="entry name" value="PKS_PP-bd"/>
</dbReference>
<dbReference type="SMART" id="SM00823">
    <property type="entry name" value="PKS_PP"/>
    <property type="match status" value="1"/>
</dbReference>
<dbReference type="Gene3D" id="3.10.129.110">
    <property type="entry name" value="Polyketide synthase dehydratase"/>
    <property type="match status" value="1"/>
</dbReference>
<evidence type="ECO:0000259" key="6">
    <source>
        <dbReference type="PROSITE" id="PS50075"/>
    </source>
</evidence>
<keyword evidence="3" id="KW-0808">Transferase</keyword>
<dbReference type="PANTHER" id="PTHR43775">
    <property type="entry name" value="FATTY ACID SYNTHASE"/>
    <property type="match status" value="1"/>
</dbReference>
<comment type="function">
    <text evidence="4">Involved in production of the polyketide antibiotic thailandamide.</text>
</comment>
<dbReference type="InterPro" id="IPR049552">
    <property type="entry name" value="PKS_DH_N"/>
</dbReference>
<dbReference type="FunFam" id="3.40.366.10:FF:000002">
    <property type="entry name" value="Probable polyketide synthase 2"/>
    <property type="match status" value="1"/>
</dbReference>
<dbReference type="InterPro" id="IPR020807">
    <property type="entry name" value="PKS_DH"/>
</dbReference>
<dbReference type="SMART" id="SM01294">
    <property type="entry name" value="PKS_PP_betabranch"/>
    <property type="match status" value="1"/>
</dbReference>
<dbReference type="SMART" id="SM00825">
    <property type="entry name" value="PKS_KS"/>
    <property type="match status" value="1"/>
</dbReference>
<dbReference type="InterPro" id="IPR036291">
    <property type="entry name" value="NAD(P)-bd_dom_sf"/>
</dbReference>
<dbReference type="InterPro" id="IPR036736">
    <property type="entry name" value="ACP-like_sf"/>
</dbReference>
<dbReference type="CDD" id="cd00833">
    <property type="entry name" value="PKS"/>
    <property type="match status" value="1"/>
</dbReference>
<dbReference type="GO" id="GO:0004312">
    <property type="term" value="F:fatty acid synthase activity"/>
    <property type="evidence" value="ECO:0007669"/>
    <property type="project" value="TreeGrafter"/>
</dbReference>
<dbReference type="Gene3D" id="1.10.1200.10">
    <property type="entry name" value="ACP-like"/>
    <property type="match status" value="1"/>
</dbReference>
<dbReference type="Pfam" id="PF00698">
    <property type="entry name" value="Acyl_transf_1"/>
    <property type="match status" value="1"/>
</dbReference>
<dbReference type="InterPro" id="IPR057326">
    <property type="entry name" value="KR_dom"/>
</dbReference>